<keyword evidence="6 7" id="KW-0472">Membrane</keyword>
<feature type="transmembrane region" description="Helical" evidence="7">
    <location>
        <begin position="6"/>
        <end position="26"/>
    </location>
</feature>
<dbReference type="Pfam" id="PF02554">
    <property type="entry name" value="CstA"/>
    <property type="match status" value="2"/>
</dbReference>
<feature type="domain" description="CstA N-terminal" evidence="8">
    <location>
        <begin position="5"/>
        <end position="391"/>
    </location>
</feature>
<evidence type="ECO:0000256" key="2">
    <source>
        <dbReference type="ARBA" id="ARBA00007755"/>
    </source>
</evidence>
<dbReference type="GO" id="GO:0009267">
    <property type="term" value="P:cellular response to starvation"/>
    <property type="evidence" value="ECO:0007669"/>
    <property type="project" value="InterPro"/>
</dbReference>
<feature type="transmembrane region" description="Helical" evidence="7">
    <location>
        <begin position="61"/>
        <end position="79"/>
    </location>
</feature>
<feature type="transmembrane region" description="Helical" evidence="7">
    <location>
        <begin position="520"/>
        <end position="545"/>
    </location>
</feature>
<feature type="transmembrane region" description="Helical" evidence="7">
    <location>
        <begin position="220"/>
        <end position="237"/>
    </location>
</feature>
<evidence type="ECO:0000259" key="8">
    <source>
        <dbReference type="Pfam" id="PF02554"/>
    </source>
</evidence>
<feature type="transmembrane region" description="Helical" evidence="7">
    <location>
        <begin position="557"/>
        <end position="574"/>
    </location>
</feature>
<feature type="transmembrane region" description="Helical" evidence="7">
    <location>
        <begin position="85"/>
        <end position="108"/>
    </location>
</feature>
<dbReference type="AlphaFoldDB" id="H5SIW0"/>
<feature type="transmembrane region" description="Helical" evidence="7">
    <location>
        <begin position="357"/>
        <end position="377"/>
    </location>
</feature>
<reference evidence="9" key="1">
    <citation type="journal article" date="2005" name="Environ. Microbiol.">
        <title>Genetic and functional properties of uncultivated thermophilic crenarchaeotes from a subsurface gold mine as revealed by analysis of genome fragments.</title>
        <authorList>
            <person name="Nunoura T."/>
            <person name="Hirayama H."/>
            <person name="Takami H."/>
            <person name="Oida H."/>
            <person name="Nishi S."/>
            <person name="Shimamura S."/>
            <person name="Suzuki Y."/>
            <person name="Inagaki F."/>
            <person name="Takai K."/>
            <person name="Nealson K.H."/>
            <person name="Horikoshi K."/>
        </authorList>
    </citation>
    <scope>NUCLEOTIDE SEQUENCE</scope>
</reference>
<dbReference type="InterPro" id="IPR051605">
    <property type="entry name" value="CstA"/>
</dbReference>
<sequence>MNVGALMGFSLLTLLGGYIFYGRFVARLAGIDPQRPTPAVTVNDGVDFVPTRTPVLFGHHFASIAAAGPIVGPTLAVMYGFLPAWLWIVVGVIFIGAVHDFIALFVSVREGGRSIAEVARRTLGKGGFIFFVTFAILLCVLVSAAFLQLTAVALTSLYPTRELGLAPDQSLIQTTVRDGVTYAKIGGIASTSVVVITLLAPVMGWLLYKRRVRTRWMSGLALLICALSVWIGLQYPITLDPKAWMLVICGYVFVAAWIPVWLVLQPRDFVNVHLLYIGLATMVIGLISGGWHGVTMNAPIVHLGSESTAALGWAWPFLFVTIACGACSGAHALIAGGTTCKQLASERDAPVIGYGGMLLEALLGICVTLIVLGGLSFDEYKALVWPTDEMGHLKTGNAPLAFAVAVGKMLYAGLGLPPAYGTIFGILMLEGFLLTTVDTLVRLTRYLFEELWMAVLPNPPALLRNRIANSVIALSGIALLTFTNAYQAIWPIFGSANQLLAALTLITATAWLFKHARAIWFTAWPAVFMIATTMTSLVLLLPRYVRTGSWTLAGTDVLLLILVAGMLTVTWRYFRWRAASPRPSLEAEAPAFDP</sequence>
<feature type="transmembrane region" description="Helical" evidence="7">
    <location>
        <begin position="185"/>
        <end position="208"/>
    </location>
</feature>
<dbReference type="PANTHER" id="PTHR30252">
    <property type="entry name" value="INNER MEMBRANE PEPTIDE TRANSPORTER"/>
    <property type="match status" value="1"/>
</dbReference>
<evidence type="ECO:0000256" key="3">
    <source>
        <dbReference type="ARBA" id="ARBA00022475"/>
    </source>
</evidence>
<feature type="transmembrane region" description="Helical" evidence="7">
    <location>
        <begin position="274"/>
        <end position="293"/>
    </location>
</feature>
<keyword evidence="3" id="KW-1003">Cell membrane</keyword>
<dbReference type="EMBL" id="AP011737">
    <property type="protein sequence ID" value="BAL56096.1"/>
    <property type="molecule type" value="Genomic_DNA"/>
</dbReference>
<feature type="transmembrane region" description="Helical" evidence="7">
    <location>
        <begin position="488"/>
        <end position="513"/>
    </location>
</feature>
<evidence type="ECO:0000256" key="6">
    <source>
        <dbReference type="ARBA" id="ARBA00023136"/>
    </source>
</evidence>
<keyword evidence="4 7" id="KW-0812">Transmembrane</keyword>
<evidence type="ECO:0000256" key="7">
    <source>
        <dbReference type="SAM" id="Phobius"/>
    </source>
</evidence>
<dbReference type="PANTHER" id="PTHR30252:SF0">
    <property type="entry name" value="PEPTIDE TRANSPORTER CSTA"/>
    <property type="match status" value="1"/>
</dbReference>
<feature type="transmembrane region" description="Helical" evidence="7">
    <location>
        <begin position="313"/>
        <end position="336"/>
    </location>
</feature>
<evidence type="ECO:0000256" key="5">
    <source>
        <dbReference type="ARBA" id="ARBA00022989"/>
    </source>
</evidence>
<feature type="transmembrane region" description="Helical" evidence="7">
    <location>
        <begin position="462"/>
        <end position="482"/>
    </location>
</feature>
<protein>
    <submittedName>
        <fullName evidence="9">Carbon starvation protein CstA</fullName>
    </submittedName>
</protein>
<comment type="subcellular location">
    <subcellularLocation>
        <location evidence="1">Cell membrane</location>
        <topology evidence="1">Multi-pass membrane protein</topology>
    </subcellularLocation>
</comment>
<evidence type="ECO:0000256" key="1">
    <source>
        <dbReference type="ARBA" id="ARBA00004651"/>
    </source>
</evidence>
<comment type="similarity">
    <text evidence="2">Belongs to the peptide transporter carbon starvation (CstA) (TC 2.A.114) family.</text>
</comment>
<accession>H5SIW0</accession>
<proteinExistence type="inferred from homology"/>
<keyword evidence="5 7" id="KW-1133">Transmembrane helix</keyword>
<evidence type="ECO:0000313" key="9">
    <source>
        <dbReference type="EMBL" id="BAL56096.1"/>
    </source>
</evidence>
<feature type="domain" description="CstA N-terminal" evidence="8">
    <location>
        <begin position="395"/>
        <end position="536"/>
    </location>
</feature>
<evidence type="ECO:0000256" key="4">
    <source>
        <dbReference type="ARBA" id="ARBA00022692"/>
    </source>
</evidence>
<feature type="transmembrane region" description="Helical" evidence="7">
    <location>
        <begin position="419"/>
        <end position="441"/>
    </location>
</feature>
<feature type="transmembrane region" description="Helical" evidence="7">
    <location>
        <begin position="243"/>
        <end position="262"/>
    </location>
</feature>
<organism evidence="9">
    <name type="scientific">uncultured Acidobacteriota bacterium</name>
    <dbReference type="NCBI Taxonomy" id="171953"/>
    <lineage>
        <taxon>Bacteria</taxon>
        <taxon>Pseudomonadati</taxon>
        <taxon>Acidobacteriota</taxon>
        <taxon>environmental samples</taxon>
    </lineage>
</organism>
<name>H5SIW0_9BACT</name>
<dbReference type="GO" id="GO:0005886">
    <property type="term" value="C:plasma membrane"/>
    <property type="evidence" value="ECO:0007669"/>
    <property type="project" value="UniProtKB-SubCell"/>
</dbReference>
<gene>
    <name evidence="9" type="ORF">HGMM_F34F02C33</name>
</gene>
<dbReference type="InterPro" id="IPR003706">
    <property type="entry name" value="CstA_N"/>
</dbReference>
<reference evidence="9" key="2">
    <citation type="journal article" date="2012" name="PLoS ONE">
        <title>A Deeply Branching Thermophilic Bacterium with an Ancient Acetyl-CoA Pathway Dominates a Subsurface Ecosystem.</title>
        <authorList>
            <person name="Takami H."/>
            <person name="Noguchi H."/>
            <person name="Takaki Y."/>
            <person name="Uchiyama I."/>
            <person name="Toyoda A."/>
            <person name="Nishi S."/>
            <person name="Chee G.-J."/>
            <person name="Arai W."/>
            <person name="Nunoura T."/>
            <person name="Itoh T."/>
            <person name="Hattori M."/>
            <person name="Takai K."/>
        </authorList>
    </citation>
    <scope>NUCLEOTIDE SEQUENCE</scope>
</reference>
<feature type="transmembrane region" description="Helical" evidence="7">
    <location>
        <begin position="128"/>
        <end position="154"/>
    </location>
</feature>